<organism evidence="4 5">
    <name type="scientific">Lithospermum erythrorhizon</name>
    <name type="common">Purple gromwell</name>
    <name type="synonym">Lithospermum officinale var. erythrorhizon</name>
    <dbReference type="NCBI Taxonomy" id="34254"/>
    <lineage>
        <taxon>Eukaryota</taxon>
        <taxon>Viridiplantae</taxon>
        <taxon>Streptophyta</taxon>
        <taxon>Embryophyta</taxon>
        <taxon>Tracheophyta</taxon>
        <taxon>Spermatophyta</taxon>
        <taxon>Magnoliopsida</taxon>
        <taxon>eudicotyledons</taxon>
        <taxon>Gunneridae</taxon>
        <taxon>Pentapetalae</taxon>
        <taxon>asterids</taxon>
        <taxon>lamiids</taxon>
        <taxon>Boraginales</taxon>
        <taxon>Boraginaceae</taxon>
        <taxon>Boraginoideae</taxon>
        <taxon>Lithospermeae</taxon>
        <taxon>Lithospermum</taxon>
    </lineage>
</organism>
<dbReference type="PANTHER" id="PTHR46148">
    <property type="entry name" value="CHROMO DOMAIN-CONTAINING PROTEIN"/>
    <property type="match status" value="1"/>
</dbReference>
<dbReference type="PANTHER" id="PTHR46148:SF60">
    <property type="entry name" value="CHROMO DOMAIN-CONTAINING PROTEIN"/>
    <property type="match status" value="1"/>
</dbReference>
<name>A0AAV3Q991_LITER</name>
<feature type="region of interest" description="Disordered" evidence="1">
    <location>
        <begin position="1"/>
        <end position="39"/>
    </location>
</feature>
<evidence type="ECO:0000313" key="5">
    <source>
        <dbReference type="Proteomes" id="UP001454036"/>
    </source>
</evidence>
<protein>
    <recommendedName>
        <fullName evidence="6">Retrotransposon gag domain-containing protein</fullName>
    </recommendedName>
</protein>
<feature type="domain" description="Tf2-1-like SH3-like" evidence="3">
    <location>
        <begin position="236"/>
        <end position="300"/>
    </location>
</feature>
<evidence type="ECO:0000313" key="4">
    <source>
        <dbReference type="EMBL" id="GAA0160619.1"/>
    </source>
</evidence>
<keyword evidence="5" id="KW-1185">Reference proteome</keyword>
<dbReference type="Proteomes" id="UP001454036">
    <property type="component" value="Unassembled WGS sequence"/>
</dbReference>
<sequence length="345" mass="40135">MPPRVEMRRSTRAAGRARGRPRGTRGEARGGRRAVDPVARDEVEVEEDLGHAQVAVQREADAQSKLFDRFLKRDPPKFHGVGSPIDVIEFIRDLETIFEPMAIEGELRVRFATYRLHEGARDWWDNLRRSLTARGEDRVTWERFVAMFRENYCMSTHMAALERDLILLTQGDRSVEEYEAYDINSYSVNTSLGVTGYFNPKDIEKRIPIRERIQTAQSIQKSYAYVRRSDLEFKVGNHVFLKVSPMKFFTFGKEGKLCPRYVGHFEILEKVGNLAYRVALPPKLSRMHDVFHVSMLSKYVYDPVHVIDYTPLDLRENLTYGDIPVKIIDQKEKVLRHRSIRCLKV</sequence>
<dbReference type="InterPro" id="IPR056924">
    <property type="entry name" value="SH3_Tf2-1"/>
</dbReference>
<feature type="domain" description="Retrotransposon gag" evidence="2">
    <location>
        <begin position="111"/>
        <end position="179"/>
    </location>
</feature>
<dbReference type="AlphaFoldDB" id="A0AAV3Q991"/>
<evidence type="ECO:0000259" key="2">
    <source>
        <dbReference type="Pfam" id="PF03732"/>
    </source>
</evidence>
<dbReference type="Pfam" id="PF03732">
    <property type="entry name" value="Retrotrans_gag"/>
    <property type="match status" value="1"/>
</dbReference>
<dbReference type="Pfam" id="PF24626">
    <property type="entry name" value="SH3_Tf2-1"/>
    <property type="match status" value="1"/>
</dbReference>
<accession>A0AAV3Q991</accession>
<dbReference type="EMBL" id="BAABME010020510">
    <property type="protein sequence ID" value="GAA0160619.1"/>
    <property type="molecule type" value="Genomic_DNA"/>
</dbReference>
<reference evidence="4 5" key="1">
    <citation type="submission" date="2024-01" db="EMBL/GenBank/DDBJ databases">
        <title>The complete chloroplast genome sequence of Lithospermum erythrorhizon: insights into the phylogenetic relationship among Boraginaceae species and the maternal lineages of purple gromwells.</title>
        <authorList>
            <person name="Okada T."/>
            <person name="Watanabe K."/>
        </authorList>
    </citation>
    <scope>NUCLEOTIDE SEQUENCE [LARGE SCALE GENOMIC DNA]</scope>
</reference>
<gene>
    <name evidence="4" type="ORF">LIER_39068</name>
</gene>
<proteinExistence type="predicted"/>
<evidence type="ECO:0008006" key="6">
    <source>
        <dbReference type="Google" id="ProtNLM"/>
    </source>
</evidence>
<comment type="caution">
    <text evidence="4">The sequence shown here is derived from an EMBL/GenBank/DDBJ whole genome shotgun (WGS) entry which is preliminary data.</text>
</comment>
<evidence type="ECO:0000259" key="3">
    <source>
        <dbReference type="Pfam" id="PF24626"/>
    </source>
</evidence>
<evidence type="ECO:0000256" key="1">
    <source>
        <dbReference type="SAM" id="MobiDB-lite"/>
    </source>
</evidence>
<feature type="compositionally biased region" description="Basic and acidic residues" evidence="1">
    <location>
        <begin position="24"/>
        <end position="39"/>
    </location>
</feature>
<dbReference type="InterPro" id="IPR005162">
    <property type="entry name" value="Retrotrans_gag_dom"/>
</dbReference>